<name>A0ABV5XTV7_ARTRM</name>
<reference evidence="1 2" key="1">
    <citation type="submission" date="2024-09" db="EMBL/GenBank/DDBJ databases">
        <authorList>
            <person name="Sun Q."/>
            <person name="Mori K."/>
        </authorList>
    </citation>
    <scope>NUCLEOTIDE SEQUENCE [LARGE SCALE GENOMIC DNA]</scope>
    <source>
        <strain evidence="1 2">JCM 1334</strain>
    </source>
</reference>
<keyword evidence="2" id="KW-1185">Reference proteome</keyword>
<gene>
    <name evidence="1" type="ORF">ACFFP1_01510</name>
</gene>
<protein>
    <submittedName>
        <fullName evidence="1">Uncharacterized protein</fullName>
    </submittedName>
</protein>
<accession>A0ABV5XTV7</accession>
<dbReference type="Proteomes" id="UP001589702">
    <property type="component" value="Unassembled WGS sequence"/>
</dbReference>
<evidence type="ECO:0000313" key="2">
    <source>
        <dbReference type="Proteomes" id="UP001589702"/>
    </source>
</evidence>
<proteinExistence type="predicted"/>
<comment type="caution">
    <text evidence="1">The sequence shown here is derived from an EMBL/GenBank/DDBJ whole genome shotgun (WGS) entry which is preliminary data.</text>
</comment>
<sequence length="297" mass="33396">MSDVRPRRLSAIVNMNGPDRLNVIGEGLALLGERVVTLAESVERLEQSKEISGAAALNVICTEEAAKVLILLDMARIPHPQAVLNAACGYFYDHLARSIYARVHSGNPDHFGEIIRYVESMRASHYLDGPTGADWIFRNDLQRERDTALYVDYEELEPGKFSWTGGHLEYLTAHQPITDLVLAMKASGMLTKAGATVVSDTWKGRKFEASTRWEVCRDLNGTILNKLFADDQQTVDPADLDHFRAARLAAGKIVTRQWTFPLLHLDLTIENITKEEIEKAQADSYEKWLREELGPLY</sequence>
<organism evidence="1 2">
    <name type="scientific">Arthrobacter ramosus</name>
    <dbReference type="NCBI Taxonomy" id="1672"/>
    <lineage>
        <taxon>Bacteria</taxon>
        <taxon>Bacillati</taxon>
        <taxon>Actinomycetota</taxon>
        <taxon>Actinomycetes</taxon>
        <taxon>Micrococcales</taxon>
        <taxon>Micrococcaceae</taxon>
        <taxon>Arthrobacter</taxon>
    </lineage>
</organism>
<evidence type="ECO:0000313" key="1">
    <source>
        <dbReference type="EMBL" id="MFB9818173.1"/>
    </source>
</evidence>
<dbReference type="EMBL" id="JBHMBC010000004">
    <property type="protein sequence ID" value="MFB9818173.1"/>
    <property type="molecule type" value="Genomic_DNA"/>
</dbReference>